<name>A0ABP0MR47_9DINO</name>
<dbReference type="EMBL" id="CAXAMN010019254">
    <property type="protein sequence ID" value="CAK9053953.1"/>
    <property type="molecule type" value="Genomic_DNA"/>
</dbReference>
<reference evidence="1 2" key="1">
    <citation type="submission" date="2024-02" db="EMBL/GenBank/DDBJ databases">
        <authorList>
            <person name="Chen Y."/>
            <person name="Shah S."/>
            <person name="Dougan E. K."/>
            <person name="Thang M."/>
            <person name="Chan C."/>
        </authorList>
    </citation>
    <scope>NUCLEOTIDE SEQUENCE [LARGE SCALE GENOMIC DNA]</scope>
</reference>
<comment type="caution">
    <text evidence="1">The sequence shown here is derived from an EMBL/GenBank/DDBJ whole genome shotgun (WGS) entry which is preliminary data.</text>
</comment>
<evidence type="ECO:0000313" key="1">
    <source>
        <dbReference type="EMBL" id="CAK9053953.1"/>
    </source>
</evidence>
<accession>A0ABP0MR47</accession>
<dbReference type="Proteomes" id="UP001642484">
    <property type="component" value="Unassembled WGS sequence"/>
</dbReference>
<protein>
    <submittedName>
        <fullName evidence="1">Uncharacterized protein</fullName>
    </submittedName>
</protein>
<gene>
    <name evidence="1" type="ORF">CCMP2556_LOCUS27040</name>
</gene>
<evidence type="ECO:0000313" key="2">
    <source>
        <dbReference type="Proteomes" id="UP001642484"/>
    </source>
</evidence>
<keyword evidence="2" id="KW-1185">Reference proteome</keyword>
<organism evidence="1 2">
    <name type="scientific">Durusdinium trenchii</name>
    <dbReference type="NCBI Taxonomy" id="1381693"/>
    <lineage>
        <taxon>Eukaryota</taxon>
        <taxon>Sar</taxon>
        <taxon>Alveolata</taxon>
        <taxon>Dinophyceae</taxon>
        <taxon>Suessiales</taxon>
        <taxon>Symbiodiniaceae</taxon>
        <taxon>Durusdinium</taxon>
    </lineage>
</organism>
<sequence length="117" mass="13053">MLTESQLDSDVGDSLWKESVPVASWVDMQHCIQFSSFCSAERPSEGYRRQKAQERTPETPETWAKRFPLAGFARSITQSPRVSKVSIFVIDTAPTMNSISGESELLNDFNLPTGGHD</sequence>
<proteinExistence type="predicted"/>